<comment type="caution">
    <text evidence="11">The sequence shown here is derived from an EMBL/GenBank/DDBJ whole genome shotgun (WGS) entry which is preliminary data.</text>
</comment>
<comment type="similarity">
    <text evidence="1 9 10">Belongs to the ferrochelatase family.</text>
</comment>
<evidence type="ECO:0000256" key="7">
    <source>
        <dbReference type="ARBA" id="ARBA00023244"/>
    </source>
</evidence>
<reference evidence="11 12" key="1">
    <citation type="journal article" date="2014" name="Int. J. Syst. Evol. Microbiol.">
        <title>Solimonas terrae sp. nov., isolated from soil.</title>
        <authorList>
            <person name="Kim S.J."/>
            <person name="Moon J.Y."/>
            <person name="Weon H.Y."/>
            <person name="Ahn J.H."/>
            <person name="Chen W.M."/>
            <person name="Kwon S.W."/>
        </authorList>
    </citation>
    <scope>NUCLEOTIDE SEQUENCE [LARGE SCALE GENOMIC DNA]</scope>
    <source>
        <strain evidence="11 12">KIS83-12</strain>
    </source>
</reference>
<dbReference type="CDD" id="cd00419">
    <property type="entry name" value="Ferrochelatase_C"/>
    <property type="match status" value="1"/>
</dbReference>
<dbReference type="NCBIfam" id="TIGR00109">
    <property type="entry name" value="hemH"/>
    <property type="match status" value="1"/>
</dbReference>
<evidence type="ECO:0000256" key="5">
    <source>
        <dbReference type="ARBA" id="ARBA00023133"/>
    </source>
</evidence>
<keyword evidence="5 9" id="KW-0350">Heme biosynthesis</keyword>
<gene>
    <name evidence="9 11" type="primary">hemH</name>
    <name evidence="11" type="ORF">G7Y85_11385</name>
</gene>
<keyword evidence="7 9" id="KW-0627">Porphyrin biosynthesis</keyword>
<accession>A0A6M2BTD5</accession>
<dbReference type="HAMAP" id="MF_00323">
    <property type="entry name" value="Ferrochelatase"/>
    <property type="match status" value="1"/>
</dbReference>
<dbReference type="InterPro" id="IPR033659">
    <property type="entry name" value="Ferrochelatase_N"/>
</dbReference>
<dbReference type="InterPro" id="IPR033644">
    <property type="entry name" value="Ferrochelatase_C"/>
</dbReference>
<sequence>MNTAPSDPVRAHDQAQRCGVLLANLGTPDAPTPAAIRRYLAEFLGDPRVVEIPRALWWPILYGFILPFRPRRLAHAYQSIWTAEGSPLLAISRAQQRGLQSRLGDAVPVALGMRYGTPSIGAALDELLERGARRIAVLPLYPQYSATTTATVFEAVVDRVRPMRWWPELRFVNGYHDESAYIDALAESVRAHWARNGRGEHLLMSFHSIPVRCLQAGDPYYCFSQKTARLLAAALDLPPDAWTLSFQSRIGRAKWLSPYTDLVITRLARSGIKTVDTICPGFSADCLETLEEVAQRYNEQFRDAGGSALRYIPALNADDAHLDFLADLVHRQFGGRLTAQVADPHASAAERVAMLQRGF</sequence>
<evidence type="ECO:0000256" key="8">
    <source>
        <dbReference type="ARBA" id="ARBA00024536"/>
    </source>
</evidence>
<evidence type="ECO:0000256" key="4">
    <source>
        <dbReference type="ARBA" id="ARBA00023004"/>
    </source>
</evidence>
<feature type="binding site" evidence="9">
    <location>
        <position position="288"/>
    </location>
    <ligand>
        <name>Fe(2+)</name>
        <dbReference type="ChEBI" id="CHEBI:29033"/>
    </ligand>
</feature>
<dbReference type="GO" id="GO:0004325">
    <property type="term" value="F:ferrochelatase activity"/>
    <property type="evidence" value="ECO:0007669"/>
    <property type="project" value="UniProtKB-UniRule"/>
</dbReference>
<evidence type="ECO:0000256" key="9">
    <source>
        <dbReference type="HAMAP-Rule" id="MF_00323"/>
    </source>
</evidence>
<dbReference type="GO" id="GO:0046872">
    <property type="term" value="F:metal ion binding"/>
    <property type="evidence" value="ECO:0007669"/>
    <property type="project" value="UniProtKB-KW"/>
</dbReference>
<comment type="function">
    <text evidence="9 10">Catalyzes the ferrous insertion into protoporphyrin IX.</text>
</comment>
<proteinExistence type="inferred from homology"/>
<keyword evidence="6 9" id="KW-0456">Lyase</keyword>
<dbReference type="RefSeq" id="WP_166256722.1">
    <property type="nucleotide sequence ID" value="NZ_JAAMOW010000005.1"/>
</dbReference>
<protein>
    <recommendedName>
        <fullName evidence="9 10">Ferrochelatase</fullName>
        <ecNumber evidence="9 10">4.98.1.1</ecNumber>
    </recommendedName>
    <alternativeName>
        <fullName evidence="9">Heme synthase</fullName>
    </alternativeName>
    <alternativeName>
        <fullName evidence="9">Protoheme ferro-lyase</fullName>
    </alternativeName>
</protein>
<dbReference type="PROSITE" id="PS00534">
    <property type="entry name" value="FERROCHELATASE"/>
    <property type="match status" value="1"/>
</dbReference>
<keyword evidence="12" id="KW-1185">Reference proteome</keyword>
<dbReference type="InterPro" id="IPR001015">
    <property type="entry name" value="Ferrochelatase"/>
</dbReference>
<comment type="catalytic activity">
    <reaction evidence="8">
        <text>Fe-coproporphyrin III + 2 H(+) = coproporphyrin III + Fe(2+)</text>
        <dbReference type="Rhea" id="RHEA:49572"/>
        <dbReference type="ChEBI" id="CHEBI:15378"/>
        <dbReference type="ChEBI" id="CHEBI:29033"/>
        <dbReference type="ChEBI" id="CHEBI:68438"/>
        <dbReference type="ChEBI" id="CHEBI:131725"/>
        <dbReference type="EC" id="4.99.1.9"/>
    </reaction>
    <physiologicalReaction direction="right-to-left" evidence="8">
        <dbReference type="Rhea" id="RHEA:49574"/>
    </physiologicalReaction>
</comment>
<evidence type="ECO:0000256" key="3">
    <source>
        <dbReference type="ARBA" id="ARBA00022723"/>
    </source>
</evidence>
<keyword evidence="3 9" id="KW-0479">Metal-binding</keyword>
<dbReference type="GO" id="GO:0006783">
    <property type="term" value="P:heme biosynthetic process"/>
    <property type="evidence" value="ECO:0007669"/>
    <property type="project" value="UniProtKB-UniRule"/>
</dbReference>
<dbReference type="PANTHER" id="PTHR11108:SF1">
    <property type="entry name" value="FERROCHELATASE, MITOCHONDRIAL"/>
    <property type="match status" value="1"/>
</dbReference>
<dbReference type="Proteomes" id="UP000472676">
    <property type="component" value="Unassembled WGS sequence"/>
</dbReference>
<evidence type="ECO:0000313" key="12">
    <source>
        <dbReference type="Proteomes" id="UP000472676"/>
    </source>
</evidence>
<dbReference type="PANTHER" id="PTHR11108">
    <property type="entry name" value="FERROCHELATASE"/>
    <property type="match status" value="1"/>
</dbReference>
<dbReference type="CDD" id="cd03411">
    <property type="entry name" value="Ferrochelatase_N"/>
    <property type="match status" value="1"/>
</dbReference>
<keyword evidence="4 9" id="KW-0408">Iron</keyword>
<dbReference type="InterPro" id="IPR019772">
    <property type="entry name" value="Ferrochelatase_AS"/>
</dbReference>
<dbReference type="AlphaFoldDB" id="A0A6M2BTD5"/>
<comment type="pathway">
    <text evidence="9 10">Porphyrin-containing compound metabolism; protoheme biosynthesis; protoheme from protoporphyrin-IX: step 1/1.</text>
</comment>
<evidence type="ECO:0000256" key="2">
    <source>
        <dbReference type="ARBA" id="ARBA00022490"/>
    </source>
</evidence>
<feature type="binding site" evidence="9">
    <location>
        <position position="207"/>
    </location>
    <ligand>
        <name>Fe(2+)</name>
        <dbReference type="ChEBI" id="CHEBI:29033"/>
    </ligand>
</feature>
<dbReference type="FunFam" id="3.40.50.1400:FF:000002">
    <property type="entry name" value="Ferrochelatase"/>
    <property type="match status" value="1"/>
</dbReference>
<comment type="subcellular location">
    <subcellularLocation>
        <location evidence="9 10">Cytoplasm</location>
    </subcellularLocation>
</comment>
<dbReference type="GO" id="GO:0005737">
    <property type="term" value="C:cytoplasm"/>
    <property type="evidence" value="ECO:0007669"/>
    <property type="project" value="UniProtKB-SubCell"/>
</dbReference>
<comment type="catalytic activity">
    <reaction evidence="9 10">
        <text>heme b + 2 H(+) = protoporphyrin IX + Fe(2+)</text>
        <dbReference type="Rhea" id="RHEA:22584"/>
        <dbReference type="ChEBI" id="CHEBI:15378"/>
        <dbReference type="ChEBI" id="CHEBI:29033"/>
        <dbReference type="ChEBI" id="CHEBI:57306"/>
        <dbReference type="ChEBI" id="CHEBI:60344"/>
        <dbReference type="EC" id="4.98.1.1"/>
    </reaction>
</comment>
<dbReference type="UniPathway" id="UPA00252">
    <property type="reaction ID" value="UER00325"/>
</dbReference>
<keyword evidence="2 9" id="KW-0963">Cytoplasm</keyword>
<dbReference type="Gene3D" id="3.40.50.1400">
    <property type="match status" value="2"/>
</dbReference>
<dbReference type="Pfam" id="PF00762">
    <property type="entry name" value="Ferrochelatase"/>
    <property type="match status" value="1"/>
</dbReference>
<name>A0A6M2BTD5_9GAMM</name>
<evidence type="ECO:0000256" key="1">
    <source>
        <dbReference type="ARBA" id="ARBA00007718"/>
    </source>
</evidence>
<dbReference type="SUPFAM" id="SSF53800">
    <property type="entry name" value="Chelatase"/>
    <property type="match status" value="1"/>
</dbReference>
<evidence type="ECO:0000256" key="10">
    <source>
        <dbReference type="RuleBase" id="RU000607"/>
    </source>
</evidence>
<dbReference type="EC" id="4.98.1.1" evidence="9 10"/>
<organism evidence="11 12">
    <name type="scientific">Solimonas terrae</name>
    <dbReference type="NCBI Taxonomy" id="1396819"/>
    <lineage>
        <taxon>Bacteria</taxon>
        <taxon>Pseudomonadati</taxon>
        <taxon>Pseudomonadota</taxon>
        <taxon>Gammaproteobacteria</taxon>
        <taxon>Nevskiales</taxon>
        <taxon>Nevskiaceae</taxon>
        <taxon>Solimonas</taxon>
    </lineage>
</organism>
<dbReference type="EMBL" id="JAAMOW010000005">
    <property type="protein sequence ID" value="NGY05373.1"/>
    <property type="molecule type" value="Genomic_DNA"/>
</dbReference>
<evidence type="ECO:0000256" key="6">
    <source>
        <dbReference type="ARBA" id="ARBA00023239"/>
    </source>
</evidence>
<evidence type="ECO:0000313" key="11">
    <source>
        <dbReference type="EMBL" id="NGY05373.1"/>
    </source>
</evidence>